<evidence type="ECO:0000313" key="9">
    <source>
        <dbReference type="Proteomes" id="UP000517759"/>
    </source>
</evidence>
<gene>
    <name evidence="7" type="primary">nolV</name>
    <name evidence="7" type="ORF">GCM10007884_40720</name>
    <name evidence="8" type="ORF">GGR33_002810</name>
</gene>
<comment type="subcellular location">
    <subcellularLocation>
        <location evidence="1">Cytoplasm</location>
    </subcellularLocation>
</comment>
<dbReference type="Proteomes" id="UP001156881">
    <property type="component" value="Unassembled WGS sequence"/>
</dbReference>
<dbReference type="PANTHER" id="PTHR34982">
    <property type="entry name" value="YOP PROTEINS TRANSLOCATION PROTEIN L"/>
    <property type="match status" value="1"/>
</dbReference>
<keyword evidence="3" id="KW-0963">Cytoplasm</keyword>
<dbReference type="GO" id="GO:0005829">
    <property type="term" value="C:cytosol"/>
    <property type="evidence" value="ECO:0007669"/>
    <property type="project" value="TreeGrafter"/>
</dbReference>
<reference evidence="8 9" key="3">
    <citation type="submission" date="2020-08" db="EMBL/GenBank/DDBJ databases">
        <title>Genomic Encyclopedia of Type Strains, Phase IV (KMG-IV): sequencing the most valuable type-strain genomes for metagenomic binning, comparative biology and taxonomic classification.</title>
        <authorList>
            <person name="Goeker M."/>
        </authorList>
    </citation>
    <scope>NUCLEOTIDE SEQUENCE [LARGE SCALE GENOMIC DNA]</scope>
    <source>
        <strain evidence="8 9">DSM 24105</strain>
    </source>
</reference>
<reference evidence="10" key="2">
    <citation type="journal article" date="2019" name="Int. J. Syst. Evol. Microbiol.">
        <title>The Global Catalogue of Microorganisms (GCM) 10K type strain sequencing project: providing services to taxonomists for standard genome sequencing and annotation.</title>
        <authorList>
            <consortium name="The Broad Institute Genomics Platform"/>
            <consortium name="The Broad Institute Genome Sequencing Center for Infectious Disease"/>
            <person name="Wu L."/>
            <person name="Ma J."/>
        </authorList>
    </citation>
    <scope>NUCLEOTIDE SEQUENCE [LARGE SCALE GENOMIC DNA]</scope>
    <source>
        <strain evidence="10">NBRC 107710</strain>
    </source>
</reference>
<sequence>MSDAVSETPPAPRLRPAGPIVAAADLAIWSEASAGLAAAHRHAIETRDWAQAHFEREHARGYQEGRAEGTEAAARCVAETSARASDHLAALERELPALVHGIVADMLGRLDADDLVVRSVRHALDKLRPDAAATLRVPPDQVETIRAALGDLGAHAELRIEADPSLAPGECCLRSAIGSVELGIEAQLRALKAGLSSAADAPR</sequence>
<dbReference type="AlphaFoldDB" id="A0A7W6AMF7"/>
<reference evidence="7" key="1">
    <citation type="journal article" date="2014" name="Int. J. Syst. Evol. Microbiol.">
        <title>Complete genome of a new Firmicutes species belonging to the dominant human colonic microbiota ('Ruminococcus bicirculans') reveals two chromosomes and a selective capacity to utilize plant glucans.</title>
        <authorList>
            <consortium name="NISC Comparative Sequencing Program"/>
            <person name="Wegmann U."/>
            <person name="Louis P."/>
            <person name="Goesmann A."/>
            <person name="Henrissat B."/>
            <person name="Duncan S.H."/>
            <person name="Flint H.J."/>
        </authorList>
    </citation>
    <scope>NUCLEOTIDE SEQUENCE</scope>
    <source>
        <strain evidence="7">NBRC 107710</strain>
    </source>
</reference>
<evidence type="ECO:0000256" key="4">
    <source>
        <dbReference type="ARBA" id="ARBA00022927"/>
    </source>
</evidence>
<evidence type="ECO:0000256" key="5">
    <source>
        <dbReference type="ARBA" id="ARBA00024335"/>
    </source>
</evidence>
<reference evidence="7" key="4">
    <citation type="submission" date="2023-01" db="EMBL/GenBank/DDBJ databases">
        <title>Draft genome sequence of Methylobacterium brachythecii strain NBRC 107710.</title>
        <authorList>
            <person name="Sun Q."/>
            <person name="Mori K."/>
        </authorList>
    </citation>
    <scope>NUCLEOTIDE SEQUENCE</scope>
    <source>
        <strain evidence="7">NBRC 107710</strain>
    </source>
</reference>
<dbReference type="EMBL" id="BSPG01000033">
    <property type="protein sequence ID" value="GLS46081.1"/>
    <property type="molecule type" value="Genomic_DNA"/>
</dbReference>
<dbReference type="Pfam" id="PF06635">
    <property type="entry name" value="T3SS_SCTL"/>
    <property type="match status" value="1"/>
</dbReference>
<evidence type="ECO:0000256" key="1">
    <source>
        <dbReference type="ARBA" id="ARBA00004496"/>
    </source>
</evidence>
<comment type="caution">
    <text evidence="8">The sequence shown here is derived from an EMBL/GenBank/DDBJ whole genome shotgun (WGS) entry which is preliminary data.</text>
</comment>
<protein>
    <recommendedName>
        <fullName evidence="6">Type 3 secretion system stator protein</fullName>
    </recommendedName>
</protein>
<evidence type="ECO:0000256" key="2">
    <source>
        <dbReference type="ARBA" id="ARBA00022448"/>
    </source>
</evidence>
<evidence type="ECO:0000313" key="7">
    <source>
        <dbReference type="EMBL" id="GLS46081.1"/>
    </source>
</evidence>
<evidence type="ECO:0000256" key="3">
    <source>
        <dbReference type="ARBA" id="ARBA00022490"/>
    </source>
</evidence>
<dbReference type="PANTHER" id="PTHR34982:SF1">
    <property type="entry name" value="FLAGELLAR ASSEMBLY PROTEIN FLIH"/>
    <property type="match status" value="1"/>
</dbReference>
<comment type="similarity">
    <text evidence="5">Belongs to the SctL stator family.</text>
</comment>
<dbReference type="InterPro" id="IPR010586">
    <property type="entry name" value="T3SS_stator_protein"/>
</dbReference>
<evidence type="ECO:0000313" key="10">
    <source>
        <dbReference type="Proteomes" id="UP001156881"/>
    </source>
</evidence>
<dbReference type="RefSeq" id="WP_183506169.1">
    <property type="nucleotide sequence ID" value="NZ_BSPG01000033.1"/>
</dbReference>
<dbReference type="InterPro" id="IPR051472">
    <property type="entry name" value="T3SS_Stator/FliH"/>
</dbReference>
<organism evidence="8 9">
    <name type="scientific">Methylobacterium brachythecii</name>
    <dbReference type="NCBI Taxonomy" id="1176177"/>
    <lineage>
        <taxon>Bacteria</taxon>
        <taxon>Pseudomonadati</taxon>
        <taxon>Pseudomonadota</taxon>
        <taxon>Alphaproteobacteria</taxon>
        <taxon>Hyphomicrobiales</taxon>
        <taxon>Methylobacteriaceae</taxon>
        <taxon>Methylobacterium</taxon>
    </lineage>
</organism>
<dbReference type="NCBIfam" id="TIGR02499">
    <property type="entry name" value="HrpE_YscL_not"/>
    <property type="match status" value="1"/>
</dbReference>
<dbReference type="EMBL" id="JACIDN010000005">
    <property type="protein sequence ID" value="MBB3903301.1"/>
    <property type="molecule type" value="Genomic_DNA"/>
</dbReference>
<keyword evidence="10" id="KW-1185">Reference proteome</keyword>
<accession>A0A7W6AMF7</accession>
<evidence type="ECO:0000313" key="8">
    <source>
        <dbReference type="EMBL" id="MBB3903301.1"/>
    </source>
</evidence>
<keyword evidence="4" id="KW-0653">Protein transport</keyword>
<dbReference type="Proteomes" id="UP000517759">
    <property type="component" value="Unassembled WGS sequence"/>
</dbReference>
<dbReference type="InterPro" id="IPR012842">
    <property type="entry name" value="T3SS_SctL/SctL2"/>
</dbReference>
<proteinExistence type="inferred from homology"/>
<evidence type="ECO:0000256" key="6">
    <source>
        <dbReference type="ARBA" id="ARBA00040494"/>
    </source>
</evidence>
<keyword evidence="2" id="KW-0813">Transport</keyword>
<dbReference type="GO" id="GO:0030254">
    <property type="term" value="P:protein secretion by the type III secretion system"/>
    <property type="evidence" value="ECO:0007669"/>
    <property type="project" value="InterPro"/>
</dbReference>
<name>A0A7W6AMF7_9HYPH</name>